<dbReference type="PANTHER" id="PTHR33540">
    <property type="entry name" value="TRNA THREONYLCARBAMOYLADENOSINE BIOSYNTHESIS PROTEIN TSAE"/>
    <property type="match status" value="1"/>
</dbReference>
<dbReference type="GO" id="GO:0016740">
    <property type="term" value="F:transferase activity"/>
    <property type="evidence" value="ECO:0007669"/>
    <property type="project" value="UniProtKB-KW"/>
</dbReference>
<evidence type="ECO:0000256" key="9">
    <source>
        <dbReference type="ARBA" id="ARBA00022842"/>
    </source>
</evidence>
<keyword evidence="11" id="KW-0808">Transferase</keyword>
<dbReference type="GO" id="GO:0005737">
    <property type="term" value="C:cytoplasm"/>
    <property type="evidence" value="ECO:0007669"/>
    <property type="project" value="UniProtKB-SubCell"/>
</dbReference>
<dbReference type="Proteomes" id="UP000176682">
    <property type="component" value="Unassembled WGS sequence"/>
</dbReference>
<evidence type="ECO:0000256" key="8">
    <source>
        <dbReference type="ARBA" id="ARBA00022840"/>
    </source>
</evidence>
<dbReference type="InterPro" id="IPR003442">
    <property type="entry name" value="T6A_TsaE"/>
</dbReference>
<dbReference type="AlphaFoldDB" id="A0A1F5FHD3"/>
<comment type="subcellular location">
    <subcellularLocation>
        <location evidence="1">Cytoplasm</location>
    </subcellularLocation>
</comment>
<dbReference type="EMBL" id="MFAM01000027">
    <property type="protein sequence ID" value="OGD79026.1"/>
    <property type="molecule type" value="Genomic_DNA"/>
</dbReference>
<evidence type="ECO:0000256" key="1">
    <source>
        <dbReference type="ARBA" id="ARBA00004496"/>
    </source>
</evidence>
<dbReference type="Pfam" id="PF02367">
    <property type="entry name" value="TsaE"/>
    <property type="match status" value="1"/>
</dbReference>
<gene>
    <name evidence="11" type="ORF">A2368_00585</name>
</gene>
<comment type="caution">
    <text evidence="11">The sequence shown here is derived from an EMBL/GenBank/DDBJ whole genome shotgun (WGS) entry which is preliminary data.</text>
</comment>
<keyword evidence="9" id="KW-0460">Magnesium</keyword>
<comment type="similarity">
    <text evidence="2">Belongs to the TsaE family.</text>
</comment>
<evidence type="ECO:0000256" key="6">
    <source>
        <dbReference type="ARBA" id="ARBA00022723"/>
    </source>
</evidence>
<evidence type="ECO:0000256" key="2">
    <source>
        <dbReference type="ARBA" id="ARBA00007599"/>
    </source>
</evidence>
<dbReference type="Gene3D" id="3.40.50.300">
    <property type="entry name" value="P-loop containing nucleotide triphosphate hydrolases"/>
    <property type="match status" value="1"/>
</dbReference>
<evidence type="ECO:0000256" key="5">
    <source>
        <dbReference type="ARBA" id="ARBA00022694"/>
    </source>
</evidence>
<dbReference type="InterPro" id="IPR027417">
    <property type="entry name" value="P-loop_NTPase"/>
</dbReference>
<name>A0A1F5FHD3_9BACT</name>
<keyword evidence="4" id="KW-0963">Cytoplasm</keyword>
<evidence type="ECO:0000256" key="4">
    <source>
        <dbReference type="ARBA" id="ARBA00022490"/>
    </source>
</evidence>
<proteinExistence type="inferred from homology"/>
<reference evidence="11 12" key="1">
    <citation type="journal article" date="2016" name="Nat. Commun.">
        <title>Thousands of microbial genomes shed light on interconnected biogeochemical processes in an aquifer system.</title>
        <authorList>
            <person name="Anantharaman K."/>
            <person name="Brown C.T."/>
            <person name="Hug L.A."/>
            <person name="Sharon I."/>
            <person name="Castelle C.J."/>
            <person name="Probst A.J."/>
            <person name="Thomas B.C."/>
            <person name="Singh A."/>
            <person name="Wilkins M.J."/>
            <person name="Karaoz U."/>
            <person name="Brodie E.L."/>
            <person name="Williams K.H."/>
            <person name="Hubbard S.S."/>
            <person name="Banfield J.F."/>
        </authorList>
    </citation>
    <scope>NUCLEOTIDE SEQUENCE [LARGE SCALE GENOMIC DNA]</scope>
</reference>
<evidence type="ECO:0000256" key="3">
    <source>
        <dbReference type="ARBA" id="ARBA00019010"/>
    </source>
</evidence>
<accession>A0A1F5FHD3</accession>
<evidence type="ECO:0000313" key="11">
    <source>
        <dbReference type="EMBL" id="OGD79026.1"/>
    </source>
</evidence>
<evidence type="ECO:0000256" key="10">
    <source>
        <dbReference type="ARBA" id="ARBA00032441"/>
    </source>
</evidence>
<organism evidence="11 12">
    <name type="scientific">Candidatus Collierbacteria bacterium RIFOXYB1_FULL_49_13</name>
    <dbReference type="NCBI Taxonomy" id="1817728"/>
    <lineage>
        <taxon>Bacteria</taxon>
        <taxon>Candidatus Collieribacteriota</taxon>
    </lineage>
</organism>
<evidence type="ECO:0000313" key="12">
    <source>
        <dbReference type="Proteomes" id="UP000176682"/>
    </source>
</evidence>
<keyword evidence="6" id="KW-0479">Metal-binding</keyword>
<dbReference type="SUPFAM" id="SSF52540">
    <property type="entry name" value="P-loop containing nucleoside triphosphate hydrolases"/>
    <property type="match status" value="1"/>
</dbReference>
<dbReference type="GO" id="GO:0002949">
    <property type="term" value="P:tRNA threonylcarbamoyladenosine modification"/>
    <property type="evidence" value="ECO:0007669"/>
    <property type="project" value="InterPro"/>
</dbReference>
<keyword evidence="7" id="KW-0547">Nucleotide-binding</keyword>
<sequence length="141" mass="15625">MDKHIVTTIEETHRLAHTVLSEYPRGGVLALTGELASGKTTFVQGLGHALGIKRLLSPTFTILRQYSSSPPLYHMDLYRLNSVQEALDIGLAEILSLPNAIVAIEWPEKITPILPQHTIHLDFVINPDGTRTISTRYGTKD</sequence>
<dbReference type="GO" id="GO:0005524">
    <property type="term" value="F:ATP binding"/>
    <property type="evidence" value="ECO:0007669"/>
    <property type="project" value="UniProtKB-KW"/>
</dbReference>
<keyword evidence="8" id="KW-0067">ATP-binding</keyword>
<keyword evidence="5" id="KW-0819">tRNA processing</keyword>
<dbReference type="GO" id="GO:0046872">
    <property type="term" value="F:metal ion binding"/>
    <property type="evidence" value="ECO:0007669"/>
    <property type="project" value="UniProtKB-KW"/>
</dbReference>
<dbReference type="NCBIfam" id="TIGR00150">
    <property type="entry name" value="T6A_YjeE"/>
    <property type="match status" value="1"/>
</dbReference>
<protein>
    <recommendedName>
        <fullName evidence="3">tRNA threonylcarbamoyladenosine biosynthesis protein TsaE</fullName>
    </recommendedName>
    <alternativeName>
        <fullName evidence="10">t(6)A37 threonylcarbamoyladenosine biosynthesis protein TsaE</fullName>
    </alternativeName>
</protein>
<dbReference type="PANTHER" id="PTHR33540:SF2">
    <property type="entry name" value="TRNA THREONYLCARBAMOYLADENOSINE BIOSYNTHESIS PROTEIN TSAE"/>
    <property type="match status" value="1"/>
</dbReference>
<evidence type="ECO:0000256" key="7">
    <source>
        <dbReference type="ARBA" id="ARBA00022741"/>
    </source>
</evidence>